<dbReference type="RefSeq" id="WP_184541389.1">
    <property type="nucleotide sequence ID" value="NZ_JACHMP010000001.1"/>
</dbReference>
<evidence type="ECO:0000256" key="1">
    <source>
        <dbReference type="SAM" id="MobiDB-lite"/>
    </source>
</evidence>
<organism evidence="3 4">
    <name type="scientific">Streptosporangium becharense</name>
    <dbReference type="NCBI Taxonomy" id="1816182"/>
    <lineage>
        <taxon>Bacteria</taxon>
        <taxon>Bacillati</taxon>
        <taxon>Actinomycetota</taxon>
        <taxon>Actinomycetes</taxon>
        <taxon>Streptosporangiales</taxon>
        <taxon>Streptosporangiaceae</taxon>
        <taxon>Streptosporangium</taxon>
    </lineage>
</organism>
<feature type="chain" id="PRO_5031416957" description="Ig-like domain-containing protein" evidence="2">
    <location>
        <begin position="29"/>
        <end position="518"/>
    </location>
</feature>
<keyword evidence="4" id="KW-1185">Reference proteome</keyword>
<evidence type="ECO:0008006" key="5">
    <source>
        <dbReference type="Google" id="ProtNLM"/>
    </source>
</evidence>
<evidence type="ECO:0000256" key="2">
    <source>
        <dbReference type="SAM" id="SignalP"/>
    </source>
</evidence>
<protein>
    <recommendedName>
        <fullName evidence="5">Ig-like domain-containing protein</fullName>
    </recommendedName>
</protein>
<dbReference type="AlphaFoldDB" id="A0A7W9MJH1"/>
<evidence type="ECO:0000313" key="3">
    <source>
        <dbReference type="EMBL" id="MBB5822671.1"/>
    </source>
</evidence>
<accession>A0A7W9MJH1</accession>
<gene>
    <name evidence="3" type="ORF">F4562_005733</name>
</gene>
<feature type="region of interest" description="Disordered" evidence="1">
    <location>
        <begin position="149"/>
        <end position="183"/>
    </location>
</feature>
<evidence type="ECO:0000313" key="4">
    <source>
        <dbReference type="Proteomes" id="UP000540685"/>
    </source>
</evidence>
<comment type="caution">
    <text evidence="3">The sequence shown here is derived from an EMBL/GenBank/DDBJ whole genome shotgun (WGS) entry which is preliminary data.</text>
</comment>
<feature type="signal peptide" evidence="2">
    <location>
        <begin position="1"/>
        <end position="28"/>
    </location>
</feature>
<dbReference type="Proteomes" id="UP000540685">
    <property type="component" value="Unassembled WGS sequence"/>
</dbReference>
<name>A0A7W9MJH1_9ACTN</name>
<proteinExistence type="predicted"/>
<sequence length="518" mass="54077">MRNILFRTAVLSPLLAALLAGPAPLASATTGAVTAAGGSAAQVRVSVGNVKAGPARYSGACPTTVGFSASLVARGSGTVRYRWVRSDGTRSAVKTVTVKGTRKLLVRDRQTFDWEARGWQAVEIIGRKGLSRKAHFTVGCAGSEPVVYDGSHPLPATPPARPHTPQSPQTPQGGGGGPETPTEPIRAAASVTAHPATYKGQCPATGQPVRFNGLIQVSQLPARVGYQWIDSAGGEGPIQQLDFPANGPRSRPVVVTHPVKATSTGWKAIRIVSPSGIDSPRATYSVTCDDPGPDLVVTPAAAVDRPTYTGACPTTLTFTGTIAVNRVPAEVRYQWLDSEGGAGPVNTLSFTGAPGAKDVVPHTLTVRGDREVPVVKGSGTLKIISPVTVPDTAQAAFTVTCTDPTPPPTNTEVTASDMKVVPASHNGPCTGQYGLRHDVSATITVTKPMTVKYVWVNQQGPWPGPDPVSVTFDKAGSRTVSNVFFRTTSLKGSMRLRIVEPAGVAETERAEFDTVCTN</sequence>
<keyword evidence="2" id="KW-0732">Signal</keyword>
<dbReference type="EMBL" id="JACHMP010000001">
    <property type="protein sequence ID" value="MBB5822671.1"/>
    <property type="molecule type" value="Genomic_DNA"/>
</dbReference>
<reference evidence="3 4" key="1">
    <citation type="submission" date="2020-08" db="EMBL/GenBank/DDBJ databases">
        <title>Sequencing the genomes of 1000 actinobacteria strains.</title>
        <authorList>
            <person name="Klenk H.-P."/>
        </authorList>
    </citation>
    <scope>NUCLEOTIDE SEQUENCE [LARGE SCALE GENOMIC DNA]</scope>
    <source>
        <strain evidence="3 4">DSM 46887</strain>
    </source>
</reference>